<gene>
    <name evidence="6" type="ORF">BCIN_01g06980</name>
</gene>
<proteinExistence type="predicted"/>
<keyword evidence="7" id="KW-1185">Reference proteome</keyword>
<dbReference type="GO" id="GO:0016042">
    <property type="term" value="P:lipid catabolic process"/>
    <property type="evidence" value="ECO:0007669"/>
    <property type="project" value="UniProtKB-KW"/>
</dbReference>
<evidence type="ECO:0000256" key="3">
    <source>
        <dbReference type="ARBA" id="ARBA00022963"/>
    </source>
</evidence>
<dbReference type="GO" id="GO:0003847">
    <property type="term" value="F:1-alkyl-2-acetylglycerophosphocholine esterase activity"/>
    <property type="evidence" value="ECO:0007669"/>
    <property type="project" value="UniProtKB-EC"/>
</dbReference>
<keyword evidence="2" id="KW-0378">Hydrolase</keyword>
<dbReference type="EC" id="3.1.1.47" evidence="1"/>
<reference evidence="6 7" key="2">
    <citation type="journal article" date="2012" name="Eukaryot. Cell">
        <title>Genome update of Botrytis cinerea strains B05.10 and T4.</title>
        <authorList>
            <person name="Staats M."/>
            <person name="van Kan J.A."/>
        </authorList>
    </citation>
    <scope>NUCLEOTIDE SEQUENCE [LARGE SCALE GENOMIC DNA]</scope>
    <source>
        <strain evidence="6 7">B05.10</strain>
    </source>
</reference>
<evidence type="ECO:0000256" key="4">
    <source>
        <dbReference type="ARBA" id="ARBA00023098"/>
    </source>
</evidence>
<evidence type="ECO:0000256" key="2">
    <source>
        <dbReference type="ARBA" id="ARBA00022801"/>
    </source>
</evidence>
<dbReference type="AlphaFoldDB" id="A0A384J6D0"/>
<dbReference type="OrthoDB" id="2363873at2759"/>
<dbReference type="Gene3D" id="3.40.50.1820">
    <property type="entry name" value="alpha/beta hydrolase"/>
    <property type="match status" value="1"/>
</dbReference>
<name>A0A384J6D0_BOTFB</name>
<reference evidence="6 7" key="3">
    <citation type="journal article" date="2017" name="Mol. Plant Pathol.">
        <title>A gapless genome sequence of the fungus Botrytis cinerea.</title>
        <authorList>
            <person name="Van Kan J.A."/>
            <person name="Stassen J.H."/>
            <person name="Mosbach A."/>
            <person name="Van Der Lee T.A."/>
            <person name="Faino L."/>
            <person name="Farmer A.D."/>
            <person name="Papasotiriou D.G."/>
            <person name="Zhou S."/>
            <person name="Seidl M.F."/>
            <person name="Cottam E."/>
            <person name="Edel D."/>
            <person name="Hahn M."/>
            <person name="Schwartz D.C."/>
            <person name="Dietrich R.A."/>
            <person name="Widdison S."/>
            <person name="Scalliet G."/>
        </authorList>
    </citation>
    <scope>NUCLEOTIDE SEQUENCE [LARGE SCALE GENOMIC DNA]</scope>
    <source>
        <strain evidence="6 7">B05.10</strain>
    </source>
</reference>
<organism evidence="6 7">
    <name type="scientific">Botryotinia fuckeliana (strain B05.10)</name>
    <name type="common">Noble rot fungus</name>
    <name type="synonym">Botrytis cinerea</name>
    <dbReference type="NCBI Taxonomy" id="332648"/>
    <lineage>
        <taxon>Eukaryota</taxon>
        <taxon>Fungi</taxon>
        <taxon>Dikarya</taxon>
        <taxon>Ascomycota</taxon>
        <taxon>Pezizomycotina</taxon>
        <taxon>Leotiomycetes</taxon>
        <taxon>Helotiales</taxon>
        <taxon>Sclerotiniaceae</taxon>
        <taxon>Botrytis</taxon>
    </lineage>
</organism>
<dbReference type="GeneID" id="5441842"/>
<evidence type="ECO:0000313" key="6">
    <source>
        <dbReference type="EMBL" id="ATZ46020.1"/>
    </source>
</evidence>
<keyword evidence="4" id="KW-0443">Lipid metabolism</keyword>
<protein>
    <recommendedName>
        <fullName evidence="1">1-alkyl-2-acetylglycerophosphocholine esterase</fullName>
        <ecNumber evidence="1">3.1.1.47</ecNumber>
    </recommendedName>
</protein>
<evidence type="ECO:0000256" key="1">
    <source>
        <dbReference type="ARBA" id="ARBA00013201"/>
    </source>
</evidence>
<dbReference type="RefSeq" id="XP_001561194.2">
    <property type="nucleotide sequence ID" value="XM_001561144.2"/>
</dbReference>
<dbReference type="VEuPathDB" id="FungiDB:Bcin01g06980"/>
<evidence type="ECO:0000313" key="7">
    <source>
        <dbReference type="Proteomes" id="UP000001798"/>
    </source>
</evidence>
<reference evidence="6 7" key="1">
    <citation type="journal article" date="2011" name="PLoS Genet.">
        <title>Genomic analysis of the necrotrophic fungal pathogens Sclerotinia sclerotiorum and Botrytis cinerea.</title>
        <authorList>
            <person name="Amselem J."/>
            <person name="Cuomo C.A."/>
            <person name="van Kan J.A."/>
            <person name="Viaud M."/>
            <person name="Benito E.P."/>
            <person name="Couloux A."/>
            <person name="Coutinho P.M."/>
            <person name="de Vries R.P."/>
            <person name="Dyer P.S."/>
            <person name="Fillinger S."/>
            <person name="Fournier E."/>
            <person name="Gout L."/>
            <person name="Hahn M."/>
            <person name="Kohn L."/>
            <person name="Lapalu N."/>
            <person name="Plummer K.M."/>
            <person name="Pradier J.M."/>
            <person name="Quevillon E."/>
            <person name="Sharon A."/>
            <person name="Simon A."/>
            <person name="ten Have A."/>
            <person name="Tudzynski B."/>
            <person name="Tudzynski P."/>
            <person name="Wincker P."/>
            <person name="Andrew M."/>
            <person name="Anthouard V."/>
            <person name="Beever R.E."/>
            <person name="Beffa R."/>
            <person name="Benoit I."/>
            <person name="Bouzid O."/>
            <person name="Brault B."/>
            <person name="Chen Z."/>
            <person name="Choquer M."/>
            <person name="Collemare J."/>
            <person name="Cotton P."/>
            <person name="Danchin E.G."/>
            <person name="Da Silva C."/>
            <person name="Gautier A."/>
            <person name="Giraud C."/>
            <person name="Giraud T."/>
            <person name="Gonzalez C."/>
            <person name="Grossetete S."/>
            <person name="Guldener U."/>
            <person name="Henrissat B."/>
            <person name="Howlett B.J."/>
            <person name="Kodira C."/>
            <person name="Kretschmer M."/>
            <person name="Lappartient A."/>
            <person name="Leroch M."/>
            <person name="Levis C."/>
            <person name="Mauceli E."/>
            <person name="Neuveglise C."/>
            <person name="Oeser B."/>
            <person name="Pearson M."/>
            <person name="Poulain J."/>
            <person name="Poussereau N."/>
            <person name="Quesneville H."/>
            <person name="Rascle C."/>
            <person name="Schumacher J."/>
            <person name="Segurens B."/>
            <person name="Sexton A."/>
            <person name="Silva E."/>
            <person name="Sirven C."/>
            <person name="Soanes D.M."/>
            <person name="Talbot N.J."/>
            <person name="Templeton M."/>
            <person name="Yandava C."/>
            <person name="Yarden O."/>
            <person name="Zeng Q."/>
            <person name="Rollins J.A."/>
            <person name="Lebrun M.H."/>
            <person name="Dickman M."/>
        </authorList>
    </citation>
    <scope>NUCLEOTIDE SEQUENCE [LARGE SCALE GENOMIC DNA]</scope>
    <source>
        <strain evidence="6 7">B05.10</strain>
    </source>
</reference>
<dbReference type="Proteomes" id="UP000001798">
    <property type="component" value="Chromosome 1"/>
</dbReference>
<dbReference type="PANTHER" id="PTHR10272">
    <property type="entry name" value="PLATELET-ACTIVATING FACTOR ACETYLHYDROLASE"/>
    <property type="match status" value="1"/>
</dbReference>
<keyword evidence="5" id="KW-0732">Signal</keyword>
<dbReference type="KEGG" id="bfu:BCIN_01g06980"/>
<dbReference type="PANTHER" id="PTHR10272:SF14">
    <property type="entry name" value="PAF ACETYLHYDROLASE FAMILY PROTEIN"/>
    <property type="match status" value="1"/>
</dbReference>
<dbReference type="EMBL" id="CP009805">
    <property type="protein sequence ID" value="ATZ46020.1"/>
    <property type="molecule type" value="Genomic_DNA"/>
</dbReference>
<evidence type="ECO:0000256" key="5">
    <source>
        <dbReference type="SAM" id="SignalP"/>
    </source>
</evidence>
<dbReference type="InterPro" id="IPR029058">
    <property type="entry name" value="AB_hydrolase_fold"/>
</dbReference>
<keyword evidence="3" id="KW-0442">Lipid degradation</keyword>
<dbReference type="SUPFAM" id="SSF53474">
    <property type="entry name" value="alpha/beta-Hydrolases"/>
    <property type="match status" value="1"/>
</dbReference>
<sequence>MLTDICQSFNMASLALRAAFFLSFVPSLVVVQASINITTIPLPVPEGPYSSTIAVSELTDTSRANPFNGSSPYRQLVVSYYEPYLREDCANIGEIDYMPAAVADWFNENDLPSPGLTTFSQVRFSDICLEAPTTKPDTPLLIWTGGFYTSRLQYGAIAQAIASWGYRIVTIDHPYDAAIVEFPDGTIIYSAYASGAPTDATSAYLQSIRVKDIEFVTGVFSKTSEVVGLYGHSLGASSQTAVLQADTTGKYVAGCNLDGKLQPPVGPTGLGNSSEIKKSYMFFAHYNHTIASDPSWTAFWNTTDLLTPNDPRVSLELSNTIHNSFTDLPLVIDVAGIRSVNESYFETLIDTIYGPREIHDITSYVREFFDWTLKGVETHPLLDASNSSFPDILFVRKAGY</sequence>
<feature type="signal peptide" evidence="5">
    <location>
        <begin position="1"/>
        <end position="33"/>
    </location>
</feature>
<feature type="chain" id="PRO_5016731912" description="1-alkyl-2-acetylglycerophosphocholine esterase" evidence="5">
    <location>
        <begin position="34"/>
        <end position="400"/>
    </location>
</feature>
<accession>A0A384J6D0</accession>